<comment type="subcellular location">
    <subcellularLocation>
        <location evidence="2">Chromosome</location>
        <location evidence="2">Centromere</location>
    </subcellularLocation>
    <subcellularLocation>
        <location evidence="1">Nucleus</location>
    </subcellularLocation>
</comment>
<evidence type="ECO:0000256" key="1">
    <source>
        <dbReference type="ARBA" id="ARBA00004123"/>
    </source>
</evidence>
<evidence type="ECO:0000259" key="15">
    <source>
        <dbReference type="PROSITE" id="PS50867"/>
    </source>
</evidence>
<evidence type="ECO:0000256" key="10">
    <source>
        <dbReference type="ARBA" id="ARBA00023242"/>
    </source>
</evidence>
<name>A0A852BNG8_9PICI</name>
<dbReference type="InterPro" id="IPR050973">
    <property type="entry name" value="H3K9_Histone-Lys_N-MTase"/>
</dbReference>
<dbReference type="GO" id="GO:0008270">
    <property type="term" value="F:zinc ion binding"/>
    <property type="evidence" value="ECO:0007669"/>
    <property type="project" value="InterPro"/>
</dbReference>
<evidence type="ECO:0000256" key="6">
    <source>
        <dbReference type="ARBA" id="ARBA00022691"/>
    </source>
</evidence>
<keyword evidence="5 16" id="KW-0808">Transferase</keyword>
<gene>
    <name evidence="16" type="primary">Suv39h1</name>
    <name evidence="16" type="ORF">RAMSUL_R03922</name>
</gene>
<dbReference type="GO" id="GO:0032259">
    <property type="term" value="P:methylation"/>
    <property type="evidence" value="ECO:0007669"/>
    <property type="project" value="UniProtKB-KW"/>
</dbReference>
<evidence type="ECO:0000259" key="14">
    <source>
        <dbReference type="PROSITE" id="PS50280"/>
    </source>
</evidence>
<comment type="caution">
    <text evidence="16">The sequence shown here is derived from an EMBL/GenBank/DDBJ whole genome shotgun (WGS) entry which is preliminary data.</text>
</comment>
<dbReference type="GO" id="GO:0005634">
    <property type="term" value="C:nucleus"/>
    <property type="evidence" value="ECO:0007669"/>
    <property type="project" value="UniProtKB-SubCell"/>
</dbReference>
<keyword evidence="7 12" id="KW-0479">Metal-binding</keyword>
<feature type="binding site" evidence="12">
    <location>
        <position position="128"/>
    </location>
    <ligand>
        <name>Zn(2+)</name>
        <dbReference type="ChEBI" id="CHEBI:29105"/>
        <label>2</label>
    </ligand>
</feature>
<reference evidence="16" key="1">
    <citation type="submission" date="2019-09" db="EMBL/GenBank/DDBJ databases">
        <title>Bird 10,000 Genomes (B10K) Project - Family phase.</title>
        <authorList>
            <person name="Zhang G."/>
        </authorList>
    </citation>
    <scope>NUCLEOTIDE SEQUENCE</scope>
    <source>
        <strain evidence="16">B10K-DU-001-30</strain>
        <tissue evidence="16">Muscle</tissue>
    </source>
</reference>
<dbReference type="InterPro" id="IPR000953">
    <property type="entry name" value="Chromo/chromo_shadow_dom"/>
</dbReference>
<evidence type="ECO:0000256" key="7">
    <source>
        <dbReference type="ARBA" id="ARBA00022723"/>
    </source>
</evidence>
<dbReference type="InterPro" id="IPR023780">
    <property type="entry name" value="Chromo_domain"/>
</dbReference>
<feature type="binding site" evidence="12">
    <location>
        <position position="176"/>
    </location>
    <ligand>
        <name>Zn(2+)</name>
        <dbReference type="ChEBI" id="CHEBI:29105"/>
        <label>3</label>
    </ligand>
</feature>
<sequence length="227" mass="25584">DQSFYLVKWQGYPESANTWEPEKNLHCPALLRQLHLDLSRAPGGPYRPSPRGLPLPALTYLRQKREQRQALLRWQLHLNAVATAGHRRAPIILVENEVDLQGPPQDFIYTEDYKLGPGVEVTPVAVGCECRDCWQEGRKGWCCPGASCNLFAYTQRGKLRLRAGLPIVECNSRCGCGGECPNRVVQRGAPRGQKLCIFRTPDGRGWGVRTLRSIRPNCFVMEYVGEV</sequence>
<keyword evidence="17" id="KW-1185">Reference proteome</keyword>
<evidence type="ECO:0000256" key="8">
    <source>
        <dbReference type="ARBA" id="ARBA00022833"/>
    </source>
</evidence>
<dbReference type="EMBL" id="WBNM01002184">
    <property type="protein sequence ID" value="NXP70093.1"/>
    <property type="molecule type" value="Genomic_DNA"/>
</dbReference>
<keyword evidence="11" id="KW-0137">Centromere</keyword>
<dbReference type="PROSITE" id="PS50280">
    <property type="entry name" value="SET"/>
    <property type="match status" value="1"/>
</dbReference>
<feature type="binding site" evidence="12">
    <location>
        <position position="143"/>
    </location>
    <ligand>
        <name>Zn(2+)</name>
        <dbReference type="ChEBI" id="CHEBI:29105"/>
        <label>2</label>
    </ligand>
</feature>
<dbReference type="PANTHER" id="PTHR46223:SF4">
    <property type="entry name" value="HISTONE-LYSINE N-METHYLTRANSFERASE-RELATED"/>
    <property type="match status" value="1"/>
</dbReference>
<evidence type="ECO:0000256" key="9">
    <source>
        <dbReference type="ARBA" id="ARBA00022853"/>
    </source>
</evidence>
<evidence type="ECO:0000256" key="12">
    <source>
        <dbReference type="PIRSR" id="PIRSR009343-2"/>
    </source>
</evidence>
<dbReference type="InterPro" id="IPR007728">
    <property type="entry name" value="Pre-SET_dom"/>
</dbReference>
<feature type="domain" description="SET" evidence="14">
    <location>
        <begin position="193"/>
        <end position="227"/>
    </location>
</feature>
<dbReference type="PROSITE" id="PS50013">
    <property type="entry name" value="CHROMO_2"/>
    <property type="match status" value="1"/>
</dbReference>
<dbReference type="GO" id="GO:0046974">
    <property type="term" value="F:histone H3K9 methyltransferase activity"/>
    <property type="evidence" value="ECO:0007669"/>
    <property type="project" value="InterPro"/>
</dbReference>
<feature type="binding site" evidence="12">
    <location>
        <position position="142"/>
    </location>
    <ligand>
        <name>Zn(2+)</name>
        <dbReference type="ChEBI" id="CHEBI:29105"/>
        <label>1</label>
    </ligand>
</feature>
<feature type="binding site" evidence="12">
    <location>
        <position position="170"/>
    </location>
    <ligand>
        <name>Zn(2+)</name>
        <dbReference type="ChEBI" id="CHEBI:29105"/>
        <label>3</label>
    </ligand>
</feature>
<keyword evidence="6" id="KW-0949">S-adenosyl-L-methionine</keyword>
<dbReference type="InterPro" id="IPR011381">
    <property type="entry name" value="H3-K9_MeTrfase_SUV39H1/2-like"/>
</dbReference>
<dbReference type="SUPFAM" id="SSF82199">
    <property type="entry name" value="SET domain"/>
    <property type="match status" value="1"/>
</dbReference>
<evidence type="ECO:0000256" key="3">
    <source>
        <dbReference type="ARBA" id="ARBA00022454"/>
    </source>
</evidence>
<feature type="binding site" evidence="12">
    <location>
        <position position="133"/>
    </location>
    <ligand>
        <name>Zn(2+)</name>
        <dbReference type="ChEBI" id="CHEBI:29105"/>
        <label>3</label>
    </ligand>
</feature>
<feature type="binding site" evidence="12">
    <location>
        <position position="180"/>
    </location>
    <ligand>
        <name>Zn(2+)</name>
        <dbReference type="ChEBI" id="CHEBI:29105"/>
        <label>3</label>
    </ligand>
</feature>
<keyword evidence="4 16" id="KW-0489">Methyltransferase</keyword>
<dbReference type="SUPFAM" id="SSF54160">
    <property type="entry name" value="Chromo domain-like"/>
    <property type="match status" value="1"/>
</dbReference>
<feature type="binding site" evidence="12">
    <location>
        <position position="170"/>
    </location>
    <ligand>
        <name>Zn(2+)</name>
        <dbReference type="ChEBI" id="CHEBI:29105"/>
        <label>2</label>
    </ligand>
</feature>
<dbReference type="PANTHER" id="PTHR46223">
    <property type="entry name" value="HISTONE-LYSINE N-METHYLTRANSFERASE SUV39H"/>
    <property type="match status" value="1"/>
</dbReference>
<keyword evidence="8 12" id="KW-0862">Zinc</keyword>
<organism evidence="16 17">
    <name type="scientific">Ramphastos sulfuratus</name>
    <dbReference type="NCBI Taxonomy" id="322582"/>
    <lineage>
        <taxon>Eukaryota</taxon>
        <taxon>Metazoa</taxon>
        <taxon>Chordata</taxon>
        <taxon>Craniata</taxon>
        <taxon>Vertebrata</taxon>
        <taxon>Euteleostomi</taxon>
        <taxon>Archelosauria</taxon>
        <taxon>Archosauria</taxon>
        <taxon>Dinosauria</taxon>
        <taxon>Saurischia</taxon>
        <taxon>Theropoda</taxon>
        <taxon>Coelurosauria</taxon>
        <taxon>Aves</taxon>
        <taxon>Neognathae</taxon>
        <taxon>Neoaves</taxon>
        <taxon>Telluraves</taxon>
        <taxon>Coraciimorphae</taxon>
        <taxon>Piciformes</taxon>
        <taxon>Ramphastidae</taxon>
        <taxon>Ramphastos</taxon>
    </lineage>
</organism>
<dbReference type="Pfam" id="PF00385">
    <property type="entry name" value="Chromo"/>
    <property type="match status" value="1"/>
</dbReference>
<feature type="non-terminal residue" evidence="16">
    <location>
        <position position="1"/>
    </location>
</feature>
<keyword evidence="10" id="KW-0539">Nucleus</keyword>
<feature type="binding site" evidence="12">
    <location>
        <position position="130"/>
    </location>
    <ligand>
        <name>Zn(2+)</name>
        <dbReference type="ChEBI" id="CHEBI:29105"/>
        <label>1</label>
    </ligand>
</feature>
<dbReference type="Pfam" id="PF05033">
    <property type="entry name" value="Pre-SET"/>
    <property type="match status" value="1"/>
</dbReference>
<feature type="non-terminal residue" evidence="16">
    <location>
        <position position="227"/>
    </location>
</feature>
<dbReference type="InterPro" id="IPR046341">
    <property type="entry name" value="SET_dom_sf"/>
</dbReference>
<dbReference type="PROSITE" id="PS50867">
    <property type="entry name" value="PRE_SET"/>
    <property type="match status" value="1"/>
</dbReference>
<proteinExistence type="predicted"/>
<feature type="binding site" evidence="12">
    <location>
        <position position="128"/>
    </location>
    <ligand>
        <name>Zn(2+)</name>
        <dbReference type="ChEBI" id="CHEBI:29105"/>
        <label>1</label>
    </ligand>
</feature>
<dbReference type="InterPro" id="IPR001214">
    <property type="entry name" value="SET_dom"/>
</dbReference>
<dbReference type="PIRSF" id="PIRSF009343">
    <property type="entry name" value="SUV39_SET"/>
    <property type="match status" value="1"/>
</dbReference>
<evidence type="ECO:0000256" key="4">
    <source>
        <dbReference type="ARBA" id="ARBA00022603"/>
    </source>
</evidence>
<evidence type="ECO:0000313" key="16">
    <source>
        <dbReference type="EMBL" id="NXP70093.1"/>
    </source>
</evidence>
<evidence type="ECO:0000256" key="11">
    <source>
        <dbReference type="ARBA" id="ARBA00023328"/>
    </source>
</evidence>
<dbReference type="Gene3D" id="2.40.50.40">
    <property type="match status" value="1"/>
</dbReference>
<accession>A0A852BNG8</accession>
<protein>
    <submittedName>
        <fullName evidence="16">SUV91 methyltransferase</fullName>
    </submittedName>
</protein>
<dbReference type="Gene3D" id="2.170.270.10">
    <property type="entry name" value="SET domain"/>
    <property type="match status" value="1"/>
</dbReference>
<dbReference type="PROSITE" id="PS00598">
    <property type="entry name" value="CHROMO_1"/>
    <property type="match status" value="1"/>
</dbReference>
<feature type="domain" description="Chromo" evidence="13">
    <location>
        <begin position="1"/>
        <end position="35"/>
    </location>
</feature>
<feature type="binding site" evidence="12">
    <location>
        <position position="174"/>
    </location>
    <ligand>
        <name>Zn(2+)</name>
        <dbReference type="ChEBI" id="CHEBI:29105"/>
        <label>2</label>
    </ligand>
</feature>
<dbReference type="AlphaFoldDB" id="A0A852BNG8"/>
<evidence type="ECO:0000256" key="2">
    <source>
        <dbReference type="ARBA" id="ARBA00004584"/>
    </source>
</evidence>
<keyword evidence="3" id="KW-0158">Chromosome</keyword>
<dbReference type="Proteomes" id="UP000611227">
    <property type="component" value="Unassembled WGS sequence"/>
</dbReference>
<dbReference type="SMART" id="SM00468">
    <property type="entry name" value="PreSET"/>
    <property type="match status" value="1"/>
</dbReference>
<evidence type="ECO:0000256" key="5">
    <source>
        <dbReference type="ARBA" id="ARBA00022679"/>
    </source>
</evidence>
<evidence type="ECO:0000313" key="17">
    <source>
        <dbReference type="Proteomes" id="UP000611227"/>
    </source>
</evidence>
<dbReference type="InterPro" id="IPR016197">
    <property type="entry name" value="Chromo-like_dom_sf"/>
</dbReference>
<feature type="binding site" evidence="12">
    <location>
        <position position="133"/>
    </location>
    <ligand>
        <name>Zn(2+)</name>
        <dbReference type="ChEBI" id="CHEBI:29105"/>
        <label>1</label>
    </ligand>
</feature>
<dbReference type="InterPro" id="IPR023779">
    <property type="entry name" value="Chromodomain_CS"/>
</dbReference>
<feature type="domain" description="Pre-SET" evidence="15">
    <location>
        <begin position="126"/>
        <end position="188"/>
    </location>
</feature>
<evidence type="ECO:0000259" key="13">
    <source>
        <dbReference type="PROSITE" id="PS50013"/>
    </source>
</evidence>
<dbReference type="GO" id="GO:0000775">
    <property type="term" value="C:chromosome, centromeric region"/>
    <property type="evidence" value="ECO:0007669"/>
    <property type="project" value="UniProtKB-SubCell"/>
</dbReference>
<keyword evidence="9" id="KW-0156">Chromatin regulator</keyword>